<dbReference type="Proteomes" id="UP000631114">
    <property type="component" value="Unassembled WGS sequence"/>
</dbReference>
<evidence type="ECO:0000256" key="3">
    <source>
        <dbReference type="SAM" id="Phobius"/>
    </source>
</evidence>
<feature type="transmembrane region" description="Helical" evidence="3">
    <location>
        <begin position="143"/>
        <end position="162"/>
    </location>
</feature>
<name>A0A835GT62_9MAGN</name>
<dbReference type="Pfam" id="PF00176">
    <property type="entry name" value="SNF2-rel_dom"/>
    <property type="match status" value="1"/>
</dbReference>
<evidence type="ECO:0000256" key="1">
    <source>
        <dbReference type="ARBA" id="ARBA00004123"/>
    </source>
</evidence>
<dbReference type="GO" id="GO:0003677">
    <property type="term" value="F:DNA binding"/>
    <property type="evidence" value="ECO:0007669"/>
    <property type="project" value="TreeGrafter"/>
</dbReference>
<dbReference type="GO" id="GO:0003682">
    <property type="term" value="F:chromatin binding"/>
    <property type="evidence" value="ECO:0007669"/>
    <property type="project" value="TreeGrafter"/>
</dbReference>
<accession>A0A835GT62</accession>
<feature type="domain" description="SNF2 N-terminal" evidence="4">
    <location>
        <begin position="150"/>
        <end position="233"/>
    </location>
</feature>
<comment type="caution">
    <text evidence="5">The sequence shown here is derived from an EMBL/GenBank/DDBJ whole genome shotgun (WGS) entry which is preliminary data.</text>
</comment>
<keyword evidence="3" id="KW-0472">Membrane</keyword>
<reference evidence="5 6" key="1">
    <citation type="submission" date="2020-10" db="EMBL/GenBank/DDBJ databases">
        <title>The Coptis chinensis genome and diversification of protoberbering-type alkaloids.</title>
        <authorList>
            <person name="Wang B."/>
            <person name="Shu S."/>
            <person name="Song C."/>
            <person name="Liu Y."/>
        </authorList>
    </citation>
    <scope>NUCLEOTIDE SEQUENCE [LARGE SCALE GENOMIC DNA]</scope>
    <source>
        <strain evidence="5">HL-2020</strain>
        <tissue evidence="5">Leaf</tissue>
    </source>
</reference>
<dbReference type="SUPFAM" id="SSF52540">
    <property type="entry name" value="P-loop containing nucleoside triphosphate hydrolases"/>
    <property type="match status" value="1"/>
</dbReference>
<comment type="subcellular location">
    <subcellularLocation>
        <location evidence="1">Nucleus</location>
    </subcellularLocation>
</comment>
<dbReference type="InterPro" id="IPR027417">
    <property type="entry name" value="P-loop_NTPase"/>
</dbReference>
<dbReference type="GO" id="GO:0034728">
    <property type="term" value="P:nucleosome organization"/>
    <property type="evidence" value="ECO:0007669"/>
    <property type="project" value="TreeGrafter"/>
</dbReference>
<keyword evidence="3" id="KW-1133">Transmembrane helix</keyword>
<evidence type="ECO:0000313" key="6">
    <source>
        <dbReference type="Proteomes" id="UP000631114"/>
    </source>
</evidence>
<dbReference type="PANTHER" id="PTHR45623:SF14">
    <property type="entry name" value="CHROMODOMAIN-HELICASE-DNA-BINDING PROTEIN 1"/>
    <property type="match status" value="1"/>
</dbReference>
<dbReference type="PANTHER" id="PTHR45623">
    <property type="entry name" value="CHROMODOMAIN-HELICASE-DNA-BINDING PROTEIN 3-RELATED-RELATED"/>
    <property type="match status" value="1"/>
</dbReference>
<evidence type="ECO:0000259" key="4">
    <source>
        <dbReference type="Pfam" id="PF00176"/>
    </source>
</evidence>
<keyword evidence="2" id="KW-0539">Nucleus</keyword>
<dbReference type="InterPro" id="IPR038718">
    <property type="entry name" value="SNF2-like_sf"/>
</dbReference>
<keyword evidence="3" id="KW-0812">Transmembrane</keyword>
<evidence type="ECO:0000256" key="2">
    <source>
        <dbReference type="ARBA" id="ARBA00023242"/>
    </source>
</evidence>
<dbReference type="GO" id="GO:0042393">
    <property type="term" value="F:histone binding"/>
    <property type="evidence" value="ECO:0007669"/>
    <property type="project" value="TreeGrafter"/>
</dbReference>
<dbReference type="GO" id="GO:0140658">
    <property type="term" value="F:ATP-dependent chromatin remodeler activity"/>
    <property type="evidence" value="ECO:0007669"/>
    <property type="project" value="TreeGrafter"/>
</dbReference>
<dbReference type="Gene3D" id="3.40.50.10810">
    <property type="entry name" value="Tandem AAA-ATPase domain"/>
    <property type="match status" value="1"/>
</dbReference>
<gene>
    <name evidence="5" type="ORF">IFM89_039983</name>
</gene>
<keyword evidence="6" id="KW-1185">Reference proteome</keyword>
<proteinExistence type="predicted"/>
<dbReference type="InterPro" id="IPR000330">
    <property type="entry name" value="SNF2_N"/>
</dbReference>
<dbReference type="EMBL" id="JADFTS010000098">
    <property type="protein sequence ID" value="KAF9586799.1"/>
    <property type="molecule type" value="Genomic_DNA"/>
</dbReference>
<evidence type="ECO:0000313" key="5">
    <source>
        <dbReference type="EMBL" id="KAF9586799.1"/>
    </source>
</evidence>
<dbReference type="AlphaFoldDB" id="A0A835GT62"/>
<protein>
    <recommendedName>
        <fullName evidence="4">SNF2 N-terminal domain-containing protein</fullName>
    </recommendedName>
</protein>
<dbReference type="GO" id="GO:0005634">
    <property type="term" value="C:nucleus"/>
    <property type="evidence" value="ECO:0007669"/>
    <property type="project" value="UniProtKB-SubCell"/>
</dbReference>
<sequence>MGEVRPTFFSLDAHMKGVNCGDYFTQAGIGHYLIHGSMIIILLSSVGLPNQKLCSDTRRPYTMFQRVCFHPELPIIIRGLEDGTVNLACNHLRSRKPLLPFGGVSSLPWTSCWCTFFSSSLVSSFFGCTLVFFFFAAGGGGGVIVGCTCQLAGVDVLIFARWRNDTNVILGDEMGLGKTVHSVSMLGFLRMLNKSMGLFLLLYHHRLCPTEEKEFKKWLPDLNVIVYIGNRASRG</sequence>
<organism evidence="5 6">
    <name type="scientific">Coptis chinensis</name>
    <dbReference type="NCBI Taxonomy" id="261450"/>
    <lineage>
        <taxon>Eukaryota</taxon>
        <taxon>Viridiplantae</taxon>
        <taxon>Streptophyta</taxon>
        <taxon>Embryophyta</taxon>
        <taxon>Tracheophyta</taxon>
        <taxon>Spermatophyta</taxon>
        <taxon>Magnoliopsida</taxon>
        <taxon>Ranunculales</taxon>
        <taxon>Ranunculaceae</taxon>
        <taxon>Coptidoideae</taxon>
        <taxon>Coptis</taxon>
    </lineage>
</organism>
<dbReference type="GO" id="GO:0005524">
    <property type="term" value="F:ATP binding"/>
    <property type="evidence" value="ECO:0007669"/>
    <property type="project" value="InterPro"/>
</dbReference>
<dbReference type="OrthoDB" id="1746832at2759"/>
<dbReference type="GO" id="GO:0016887">
    <property type="term" value="F:ATP hydrolysis activity"/>
    <property type="evidence" value="ECO:0007669"/>
    <property type="project" value="TreeGrafter"/>
</dbReference>
<dbReference type="GO" id="GO:0000785">
    <property type="term" value="C:chromatin"/>
    <property type="evidence" value="ECO:0007669"/>
    <property type="project" value="TreeGrafter"/>
</dbReference>